<protein>
    <submittedName>
        <fullName evidence="2">Cytoplasmic protein</fullName>
    </submittedName>
</protein>
<dbReference type="Pfam" id="PF08000">
    <property type="entry name" value="bPH_1"/>
    <property type="match status" value="1"/>
</dbReference>
<dbReference type="PANTHER" id="PTHR35796">
    <property type="entry name" value="HYPOTHETICAL CYTOSOLIC PROTEIN"/>
    <property type="match status" value="1"/>
</dbReference>
<dbReference type="OrthoDB" id="9803613at2"/>
<accession>A0A235B7N8</accession>
<dbReference type="EMBL" id="NOWF01000005">
    <property type="protein sequence ID" value="OYD07605.1"/>
    <property type="molecule type" value="Genomic_DNA"/>
</dbReference>
<gene>
    <name evidence="2" type="ORF">CHM34_08970</name>
</gene>
<keyword evidence="3" id="KW-1185">Reference proteome</keyword>
<evidence type="ECO:0000313" key="3">
    <source>
        <dbReference type="Proteomes" id="UP000215459"/>
    </source>
</evidence>
<dbReference type="InterPro" id="IPR012544">
    <property type="entry name" value="PHb"/>
</dbReference>
<dbReference type="PANTHER" id="PTHR35796:SF3">
    <property type="entry name" value="BHLH DOMAIN-CONTAINING PROTEIN"/>
    <property type="match status" value="1"/>
</dbReference>
<evidence type="ECO:0000259" key="1">
    <source>
        <dbReference type="Pfam" id="PF08000"/>
    </source>
</evidence>
<evidence type="ECO:0000313" key="2">
    <source>
        <dbReference type="EMBL" id="OYD07605.1"/>
    </source>
</evidence>
<organism evidence="2 3">
    <name type="scientific">Paludifilum halophilum</name>
    <dbReference type="NCBI Taxonomy" id="1642702"/>
    <lineage>
        <taxon>Bacteria</taxon>
        <taxon>Bacillati</taxon>
        <taxon>Bacillota</taxon>
        <taxon>Bacilli</taxon>
        <taxon>Bacillales</taxon>
        <taxon>Thermoactinomycetaceae</taxon>
        <taxon>Paludifilum</taxon>
    </lineage>
</organism>
<dbReference type="AlphaFoldDB" id="A0A235B7N8"/>
<comment type="caution">
    <text evidence="2">The sequence shown here is derived from an EMBL/GenBank/DDBJ whole genome shotgun (WGS) entry which is preliminary data.</text>
</comment>
<name>A0A235B7N8_9BACL</name>
<dbReference type="Gene3D" id="2.30.29.50">
    <property type="entry name" value="Bacterial Pleckstrin homology domain"/>
    <property type="match status" value="1"/>
</dbReference>
<dbReference type="InterPro" id="IPR037063">
    <property type="entry name" value="PHb_sf"/>
</dbReference>
<dbReference type="Proteomes" id="UP000215459">
    <property type="component" value="Unassembled WGS sequence"/>
</dbReference>
<reference evidence="2 3" key="1">
    <citation type="submission" date="2017-07" db="EMBL/GenBank/DDBJ databases">
        <title>The genome sequence of Paludifilum halophilum highlights mechanisms for microbial adaptation to high salt environemnts.</title>
        <authorList>
            <person name="Belbahri L."/>
        </authorList>
    </citation>
    <scope>NUCLEOTIDE SEQUENCE [LARGE SCALE GENOMIC DNA]</scope>
    <source>
        <strain evidence="2 3">DSM 102817</strain>
    </source>
</reference>
<dbReference type="SUPFAM" id="SSF50729">
    <property type="entry name" value="PH domain-like"/>
    <property type="match status" value="1"/>
</dbReference>
<dbReference type="CDD" id="cd13225">
    <property type="entry name" value="PH-like_bacteria"/>
    <property type="match status" value="1"/>
</dbReference>
<proteinExistence type="predicted"/>
<feature type="domain" description="Bacterial Pleckstrin homology" evidence="1">
    <location>
        <begin position="2"/>
        <end position="123"/>
    </location>
</feature>
<dbReference type="RefSeq" id="WP_094264276.1">
    <property type="nucleotide sequence ID" value="NZ_NOWF01000005.1"/>
</dbReference>
<sequence>MGLLDGLMGNASEVDVSKAQQEFQQLLSSTESIEKSYVLIRDMFLFTNKRLILVDKQGMTGKKVEYFSIPYRAISRFSIETAGHFDYDAELKIWVSGNPTPVIQKKFNKKLNIYELQSVLAEYCA</sequence>